<evidence type="ECO:0000313" key="2">
    <source>
        <dbReference type="EMBL" id="EPF72642.1"/>
    </source>
</evidence>
<organism evidence="2 3">
    <name type="scientific">Acinetobacter rudis CIP 110305</name>
    <dbReference type="NCBI Taxonomy" id="421052"/>
    <lineage>
        <taxon>Bacteria</taxon>
        <taxon>Pseudomonadati</taxon>
        <taxon>Pseudomonadota</taxon>
        <taxon>Gammaproteobacteria</taxon>
        <taxon>Moraxellales</taxon>
        <taxon>Moraxellaceae</taxon>
        <taxon>Acinetobacter</taxon>
    </lineage>
</organism>
<sequence length="127" mass="15108">MKLIILFFSLTFSLTIHAVEDITQYRQCFDSHEKKSISPCIVSYGTNIYGKYLELSFINKTYRIKQSKICNLEKCSFEMNENLHQLSEVDMYFLSNQLNKVDKRSDTKTWTCFKKNYSKHRVCFKSI</sequence>
<keyword evidence="3" id="KW-1185">Reference proteome</keyword>
<dbReference type="EMBL" id="ATGI01000029">
    <property type="protein sequence ID" value="EPF72642.1"/>
    <property type="molecule type" value="Genomic_DNA"/>
</dbReference>
<protein>
    <submittedName>
        <fullName evidence="2">Uncharacterized protein</fullName>
    </submittedName>
</protein>
<feature type="chain" id="PRO_5004523564" evidence="1">
    <location>
        <begin position="19"/>
        <end position="127"/>
    </location>
</feature>
<evidence type="ECO:0000256" key="1">
    <source>
        <dbReference type="SAM" id="SignalP"/>
    </source>
</evidence>
<name>S3MZ30_9GAMM</name>
<gene>
    <name evidence="2" type="ORF">F945_02136</name>
</gene>
<dbReference type="STRING" id="632955.GCA_000829675_00427"/>
<dbReference type="HOGENOM" id="CLU_161139_0_0_6"/>
<dbReference type="eggNOG" id="ENOG50302VU">
    <property type="taxonomic scope" value="Bacteria"/>
</dbReference>
<comment type="caution">
    <text evidence="2">The sequence shown here is derived from an EMBL/GenBank/DDBJ whole genome shotgun (WGS) entry which is preliminary data.</text>
</comment>
<dbReference type="Proteomes" id="UP000014568">
    <property type="component" value="Unassembled WGS sequence"/>
</dbReference>
<keyword evidence="1" id="KW-0732">Signal</keyword>
<evidence type="ECO:0000313" key="3">
    <source>
        <dbReference type="Proteomes" id="UP000014568"/>
    </source>
</evidence>
<accession>S3MZ30</accession>
<feature type="signal peptide" evidence="1">
    <location>
        <begin position="1"/>
        <end position="18"/>
    </location>
</feature>
<proteinExistence type="predicted"/>
<dbReference type="AlphaFoldDB" id="S3MZ30"/>
<reference evidence="2 3" key="1">
    <citation type="submission" date="2013-06" db="EMBL/GenBank/DDBJ databases">
        <title>The Genome Sequence of Acinetobacter rudis CIP 110305.</title>
        <authorList>
            <consortium name="The Broad Institute Genome Sequencing Platform"/>
            <consortium name="The Broad Institute Genome Sequencing Center for Infectious Disease"/>
            <person name="Cerqueira G."/>
            <person name="Feldgarden M."/>
            <person name="Courvalin P."/>
            <person name="Perichon B."/>
            <person name="Grillot-Courvalin C."/>
            <person name="Clermont D."/>
            <person name="Rocha E."/>
            <person name="Yoon E.-J."/>
            <person name="Nemec A."/>
            <person name="Young S.K."/>
            <person name="Zeng Q."/>
            <person name="Gargeya S."/>
            <person name="Fitzgerald M."/>
            <person name="Abouelleil A."/>
            <person name="Alvarado L."/>
            <person name="Berlin A.M."/>
            <person name="Chapman S.B."/>
            <person name="Dewar J."/>
            <person name="Goldberg J."/>
            <person name="Griggs A."/>
            <person name="Gujja S."/>
            <person name="Hansen M."/>
            <person name="Howarth C."/>
            <person name="Imamovic A."/>
            <person name="Larimer J."/>
            <person name="McCowan C."/>
            <person name="Murphy C."/>
            <person name="Pearson M."/>
            <person name="Priest M."/>
            <person name="Roberts A."/>
            <person name="Saif S."/>
            <person name="Shea T."/>
            <person name="Sykes S."/>
            <person name="Wortman J."/>
            <person name="Nusbaum C."/>
            <person name="Birren B."/>
        </authorList>
    </citation>
    <scope>NUCLEOTIDE SEQUENCE [LARGE SCALE GENOMIC DNA]</scope>
    <source>
        <strain evidence="2 3">CIP 110305</strain>
    </source>
</reference>